<feature type="transmembrane region" description="Helical" evidence="6">
    <location>
        <begin position="639"/>
        <end position="660"/>
    </location>
</feature>
<reference evidence="8 9" key="1">
    <citation type="submission" date="2016-11" db="EMBL/GenBank/DDBJ databases">
        <authorList>
            <person name="Jaros S."/>
            <person name="Januszkiewicz K."/>
            <person name="Wedrychowicz H."/>
        </authorList>
    </citation>
    <scope>NUCLEOTIDE SEQUENCE [LARGE SCALE GENOMIC DNA]</scope>
</reference>
<evidence type="ECO:0000256" key="4">
    <source>
        <dbReference type="ARBA" id="ARBA00023136"/>
    </source>
</evidence>
<dbReference type="InterPro" id="IPR011701">
    <property type="entry name" value="MFS"/>
</dbReference>
<protein>
    <submittedName>
        <fullName evidence="8">BQ5605_C023g09647 protein</fullName>
    </submittedName>
</protein>
<dbReference type="Pfam" id="PF07690">
    <property type="entry name" value="MFS_1"/>
    <property type="match status" value="1"/>
</dbReference>
<evidence type="ECO:0000259" key="7">
    <source>
        <dbReference type="PROSITE" id="PS50850"/>
    </source>
</evidence>
<feature type="compositionally biased region" description="Polar residues" evidence="5">
    <location>
        <begin position="12"/>
        <end position="28"/>
    </location>
</feature>
<feature type="transmembrane region" description="Helical" evidence="6">
    <location>
        <begin position="608"/>
        <end position="627"/>
    </location>
</feature>
<feature type="transmembrane region" description="Helical" evidence="6">
    <location>
        <begin position="566"/>
        <end position="587"/>
    </location>
</feature>
<dbReference type="GO" id="GO:0005886">
    <property type="term" value="C:plasma membrane"/>
    <property type="evidence" value="ECO:0007669"/>
    <property type="project" value="TreeGrafter"/>
</dbReference>
<dbReference type="InterPro" id="IPR020846">
    <property type="entry name" value="MFS_dom"/>
</dbReference>
<accession>A0A2X0NDW1</accession>
<keyword evidence="9" id="KW-1185">Reference proteome</keyword>
<feature type="domain" description="Major facilitator superfamily (MFS) profile" evidence="7">
    <location>
        <begin position="198"/>
        <end position="725"/>
    </location>
</feature>
<feature type="transmembrane region" description="Helical" evidence="6">
    <location>
        <begin position="529"/>
        <end position="554"/>
    </location>
</feature>
<dbReference type="InterPro" id="IPR036259">
    <property type="entry name" value="MFS_trans_sf"/>
</dbReference>
<feature type="compositionally biased region" description="Polar residues" evidence="5">
    <location>
        <begin position="117"/>
        <end position="136"/>
    </location>
</feature>
<sequence>MGSADVPPIPTGATTASSLAHADSTTGTRLPVDVDVIISAANPVASVVAESMIAAAEHASPGQDNNSILRPEVSQDGKVGSTRGRQLLVDASQPSESELTATPVDLKHNEHEKAIGTSGTSPDAFNSSSPPLTPQLDQAANMEDDEVTVVGRPPSVPVSHVAEDPEPPRQPPAEQLDIEHLEVTNDPRAWSTKRKNLILVCIAYNAAGGLLSSSIYFPALKSLQTDLNASDSLVAASVSLFILGQGVTPVFWSALSEIKGRKTCYITAIIIYLVATTVCSRADKIGVFVAMRLLQSLGSGAPLSLGAGTLSDIFDVHERGTKIGFFYGVPLLAPSLGPLLGGALAEAGSWRTTFYFLIGVSGKGRLDQLPGWCTELDPCRVDPQYGVICLMTMIWLSVTAYFNLKGKASETDLTPWSAASSCSPETFRRERSLAWRLAMKRARAHAKADRLKAEGALPKSDTLPLTRGPPQTSFAPGPQRSNGPTATPTLARVMTALSGRSGDDNVKIHLRDINPFAATGAVLTQKYNFISIAFSGLLFASTYCITFTISRTFAAAPYNYSAVKTGLVLLCLGTGNFIGSVLGGRYSDYVFNKLKAKSGGKGSPEMRIKSTRLAMVLVPCFYILYAWTVQKRTNAAGPLVALLFLGISIMVLYSSLLSYIVDANPGRSSSAVACNSLFRGVLACIASQVAEPIIGHIGNGWFYTGFAVILTVGSVALLYVGANGQRWRERQLERSVHELDPSRTKA</sequence>
<organism evidence="8 9">
    <name type="scientific">Microbotryum silenes-dioicae</name>
    <dbReference type="NCBI Taxonomy" id="796604"/>
    <lineage>
        <taxon>Eukaryota</taxon>
        <taxon>Fungi</taxon>
        <taxon>Dikarya</taxon>
        <taxon>Basidiomycota</taxon>
        <taxon>Pucciniomycotina</taxon>
        <taxon>Microbotryomycetes</taxon>
        <taxon>Microbotryales</taxon>
        <taxon>Microbotryaceae</taxon>
        <taxon>Microbotryum</taxon>
    </lineage>
</organism>
<feature type="transmembrane region" description="Helical" evidence="6">
    <location>
        <begin position="197"/>
        <end position="220"/>
    </location>
</feature>
<dbReference type="PANTHER" id="PTHR23502">
    <property type="entry name" value="MAJOR FACILITATOR SUPERFAMILY"/>
    <property type="match status" value="1"/>
</dbReference>
<name>A0A2X0NDW1_9BASI</name>
<feature type="transmembrane region" description="Helical" evidence="6">
    <location>
        <begin position="232"/>
        <end position="252"/>
    </location>
</feature>
<keyword evidence="4 6" id="KW-0472">Membrane</keyword>
<evidence type="ECO:0000313" key="9">
    <source>
        <dbReference type="Proteomes" id="UP000249464"/>
    </source>
</evidence>
<comment type="subcellular location">
    <subcellularLocation>
        <location evidence="1">Membrane</location>
        <topology evidence="1">Multi-pass membrane protein</topology>
    </subcellularLocation>
</comment>
<feature type="transmembrane region" description="Helical" evidence="6">
    <location>
        <begin position="672"/>
        <end position="690"/>
    </location>
</feature>
<dbReference type="AlphaFoldDB" id="A0A2X0NDW1"/>
<keyword evidence="2 6" id="KW-0812">Transmembrane</keyword>
<dbReference type="PROSITE" id="PS50850">
    <property type="entry name" value="MFS"/>
    <property type="match status" value="1"/>
</dbReference>
<feature type="region of interest" description="Disordered" evidence="5">
    <location>
        <begin position="151"/>
        <end position="175"/>
    </location>
</feature>
<dbReference type="EMBL" id="FQNC01000085">
    <property type="protein sequence ID" value="SGZ23856.1"/>
    <property type="molecule type" value="Genomic_DNA"/>
</dbReference>
<evidence type="ECO:0000256" key="3">
    <source>
        <dbReference type="ARBA" id="ARBA00022989"/>
    </source>
</evidence>
<gene>
    <name evidence="8" type="primary">BQ5605_C023g09647</name>
    <name evidence="8" type="ORF">BQ5605_C023G09647</name>
</gene>
<keyword evidence="3 6" id="KW-1133">Transmembrane helix</keyword>
<feature type="region of interest" description="Disordered" evidence="5">
    <location>
        <begin position="1"/>
        <end position="28"/>
    </location>
</feature>
<dbReference type="Gene3D" id="1.20.1250.20">
    <property type="entry name" value="MFS general substrate transporter like domains"/>
    <property type="match status" value="1"/>
</dbReference>
<feature type="transmembrane region" description="Helical" evidence="6">
    <location>
        <begin position="702"/>
        <end position="722"/>
    </location>
</feature>
<evidence type="ECO:0000256" key="6">
    <source>
        <dbReference type="SAM" id="Phobius"/>
    </source>
</evidence>
<feature type="transmembrane region" description="Helical" evidence="6">
    <location>
        <begin position="385"/>
        <end position="404"/>
    </location>
</feature>
<feature type="compositionally biased region" description="Polar residues" evidence="5">
    <location>
        <begin position="469"/>
        <end position="487"/>
    </location>
</feature>
<evidence type="ECO:0000256" key="1">
    <source>
        <dbReference type="ARBA" id="ARBA00004141"/>
    </source>
</evidence>
<dbReference type="SUPFAM" id="SSF103473">
    <property type="entry name" value="MFS general substrate transporter"/>
    <property type="match status" value="1"/>
</dbReference>
<evidence type="ECO:0000256" key="5">
    <source>
        <dbReference type="SAM" id="MobiDB-lite"/>
    </source>
</evidence>
<evidence type="ECO:0000313" key="8">
    <source>
        <dbReference type="EMBL" id="SGZ23856.1"/>
    </source>
</evidence>
<feature type="region of interest" description="Disordered" evidence="5">
    <location>
        <begin position="58"/>
        <end position="136"/>
    </location>
</feature>
<proteinExistence type="predicted"/>
<dbReference type="GO" id="GO:0022857">
    <property type="term" value="F:transmembrane transporter activity"/>
    <property type="evidence" value="ECO:0007669"/>
    <property type="project" value="InterPro"/>
</dbReference>
<dbReference type="PANTHER" id="PTHR23502:SF5">
    <property type="entry name" value="QUINIDINE RESISTANCE PROTEIN 3"/>
    <property type="match status" value="1"/>
</dbReference>
<dbReference type="Proteomes" id="UP000249464">
    <property type="component" value="Unassembled WGS sequence"/>
</dbReference>
<dbReference type="STRING" id="796604.A0A2X0NDW1"/>
<feature type="region of interest" description="Disordered" evidence="5">
    <location>
        <begin position="459"/>
        <end position="487"/>
    </location>
</feature>
<dbReference type="Gene3D" id="1.20.1720.10">
    <property type="entry name" value="Multidrug resistance protein D"/>
    <property type="match status" value="1"/>
</dbReference>
<evidence type="ECO:0000256" key="2">
    <source>
        <dbReference type="ARBA" id="ARBA00022692"/>
    </source>
</evidence>
<feature type="compositionally biased region" description="Basic and acidic residues" evidence="5">
    <location>
        <begin position="105"/>
        <end position="114"/>
    </location>
</feature>